<reference evidence="2" key="2">
    <citation type="journal article" date="2015" name="Data Brief">
        <title>Shoot transcriptome of the giant reed, Arundo donax.</title>
        <authorList>
            <person name="Barrero R.A."/>
            <person name="Guerrero F.D."/>
            <person name="Moolhuijzen P."/>
            <person name="Goolsby J.A."/>
            <person name="Tidwell J."/>
            <person name="Bellgard S.E."/>
            <person name="Bellgard M.I."/>
        </authorList>
    </citation>
    <scope>NUCLEOTIDE SEQUENCE</scope>
    <source>
        <tissue evidence="2">Shoot tissue taken approximately 20 cm above the soil surface</tissue>
    </source>
</reference>
<dbReference type="EMBL" id="GBRH01239372">
    <property type="protein sequence ID" value="JAD58523.1"/>
    <property type="molecule type" value="Transcribed_RNA"/>
</dbReference>
<keyword evidence="1" id="KW-1133">Transmembrane helix</keyword>
<protein>
    <submittedName>
        <fullName evidence="2">Uncharacterized protein</fullName>
    </submittedName>
</protein>
<proteinExistence type="predicted"/>
<evidence type="ECO:0000256" key="1">
    <source>
        <dbReference type="SAM" id="Phobius"/>
    </source>
</evidence>
<keyword evidence="1" id="KW-0472">Membrane</keyword>
<evidence type="ECO:0000313" key="2">
    <source>
        <dbReference type="EMBL" id="JAD58523.1"/>
    </source>
</evidence>
<organism evidence="2">
    <name type="scientific">Arundo donax</name>
    <name type="common">Giant reed</name>
    <name type="synonym">Donax arundinaceus</name>
    <dbReference type="NCBI Taxonomy" id="35708"/>
    <lineage>
        <taxon>Eukaryota</taxon>
        <taxon>Viridiplantae</taxon>
        <taxon>Streptophyta</taxon>
        <taxon>Embryophyta</taxon>
        <taxon>Tracheophyta</taxon>
        <taxon>Spermatophyta</taxon>
        <taxon>Magnoliopsida</taxon>
        <taxon>Liliopsida</taxon>
        <taxon>Poales</taxon>
        <taxon>Poaceae</taxon>
        <taxon>PACMAD clade</taxon>
        <taxon>Arundinoideae</taxon>
        <taxon>Arundineae</taxon>
        <taxon>Arundo</taxon>
    </lineage>
</organism>
<name>A0A0A9B8M1_ARUDO</name>
<dbReference type="AlphaFoldDB" id="A0A0A9B8M1"/>
<accession>A0A0A9B8M1</accession>
<sequence length="45" mass="5288">MLSCSEILWTTRKSLRFRRLAFHRASLTAPALLPLEFVLLMDRVK</sequence>
<feature type="transmembrane region" description="Helical" evidence="1">
    <location>
        <begin position="21"/>
        <end position="41"/>
    </location>
</feature>
<reference evidence="2" key="1">
    <citation type="submission" date="2014-09" db="EMBL/GenBank/DDBJ databases">
        <authorList>
            <person name="Magalhaes I.L.F."/>
            <person name="Oliveira U."/>
            <person name="Santos F.R."/>
            <person name="Vidigal T.H.D.A."/>
            <person name="Brescovit A.D."/>
            <person name="Santos A.J."/>
        </authorList>
    </citation>
    <scope>NUCLEOTIDE SEQUENCE</scope>
    <source>
        <tissue evidence="2">Shoot tissue taken approximately 20 cm above the soil surface</tissue>
    </source>
</reference>
<keyword evidence="1" id="KW-0812">Transmembrane</keyword>